<evidence type="ECO:0000313" key="2">
    <source>
        <dbReference type="EMBL" id="KAF8421752.1"/>
    </source>
</evidence>
<feature type="compositionally biased region" description="Polar residues" evidence="1">
    <location>
        <begin position="20"/>
        <end position="39"/>
    </location>
</feature>
<feature type="compositionally biased region" description="Polar residues" evidence="1">
    <location>
        <begin position="1"/>
        <end position="13"/>
    </location>
</feature>
<comment type="caution">
    <text evidence="2">The sequence shown here is derived from an EMBL/GenBank/DDBJ whole genome shotgun (WGS) entry which is preliminary data.</text>
</comment>
<dbReference type="Proteomes" id="UP001194468">
    <property type="component" value="Unassembled WGS sequence"/>
</dbReference>
<sequence>MMQRTSTRPSSATVHFKAGSSPTQPVYQSERNCSHPTSTMSSRARMLISRPTVSIRAQPLISHLHQAFFDPGRSSPTQPYQFERNCLCPTSTMSSRARMLISRPTVSIRAQPLVSHVHQAFSIPAARLPPPPLQAFFDPGRSSPSSTVSSRARSLIPTHPRPFERNRSSPTQPVYQFERNCSCPTSTMSS</sequence>
<feature type="compositionally biased region" description="Low complexity" evidence="1">
    <location>
        <begin position="141"/>
        <end position="154"/>
    </location>
</feature>
<dbReference type="AlphaFoldDB" id="A0AAD4G758"/>
<evidence type="ECO:0000256" key="1">
    <source>
        <dbReference type="SAM" id="MobiDB-lite"/>
    </source>
</evidence>
<evidence type="ECO:0000313" key="3">
    <source>
        <dbReference type="Proteomes" id="UP001194468"/>
    </source>
</evidence>
<reference evidence="2" key="2">
    <citation type="journal article" date="2020" name="Nat. Commun.">
        <title>Large-scale genome sequencing of mycorrhizal fungi provides insights into the early evolution of symbiotic traits.</title>
        <authorList>
            <person name="Miyauchi S."/>
            <person name="Kiss E."/>
            <person name="Kuo A."/>
            <person name="Drula E."/>
            <person name="Kohler A."/>
            <person name="Sanchez-Garcia M."/>
            <person name="Morin E."/>
            <person name="Andreopoulos B."/>
            <person name="Barry K.W."/>
            <person name="Bonito G."/>
            <person name="Buee M."/>
            <person name="Carver A."/>
            <person name="Chen C."/>
            <person name="Cichocki N."/>
            <person name="Clum A."/>
            <person name="Culley D."/>
            <person name="Crous P.W."/>
            <person name="Fauchery L."/>
            <person name="Girlanda M."/>
            <person name="Hayes R.D."/>
            <person name="Keri Z."/>
            <person name="LaButti K."/>
            <person name="Lipzen A."/>
            <person name="Lombard V."/>
            <person name="Magnuson J."/>
            <person name="Maillard F."/>
            <person name="Murat C."/>
            <person name="Nolan M."/>
            <person name="Ohm R.A."/>
            <person name="Pangilinan J."/>
            <person name="Pereira M.F."/>
            <person name="Perotto S."/>
            <person name="Peter M."/>
            <person name="Pfister S."/>
            <person name="Riley R."/>
            <person name="Sitrit Y."/>
            <person name="Stielow J.B."/>
            <person name="Szollosi G."/>
            <person name="Zifcakova L."/>
            <person name="Stursova M."/>
            <person name="Spatafora J.W."/>
            <person name="Tedersoo L."/>
            <person name="Vaario L.M."/>
            <person name="Yamada A."/>
            <person name="Yan M."/>
            <person name="Wang P."/>
            <person name="Xu J."/>
            <person name="Bruns T."/>
            <person name="Baldrian P."/>
            <person name="Vilgalys R."/>
            <person name="Dunand C."/>
            <person name="Henrissat B."/>
            <person name="Grigoriev I.V."/>
            <person name="Hibbett D."/>
            <person name="Nagy L.G."/>
            <person name="Martin F.M."/>
        </authorList>
    </citation>
    <scope>NUCLEOTIDE SEQUENCE</scope>
    <source>
        <strain evidence="2">BED1</strain>
    </source>
</reference>
<feature type="region of interest" description="Disordered" evidence="1">
    <location>
        <begin position="1"/>
        <end position="39"/>
    </location>
</feature>
<proteinExistence type="predicted"/>
<feature type="region of interest" description="Disordered" evidence="1">
    <location>
        <begin position="132"/>
        <end position="176"/>
    </location>
</feature>
<accession>A0AAD4G758</accession>
<name>A0AAD4G758_BOLED</name>
<protein>
    <submittedName>
        <fullName evidence="2">Uncharacterized protein</fullName>
    </submittedName>
</protein>
<keyword evidence="3" id="KW-1185">Reference proteome</keyword>
<dbReference type="EMBL" id="WHUW01000137">
    <property type="protein sequence ID" value="KAF8421752.1"/>
    <property type="molecule type" value="Genomic_DNA"/>
</dbReference>
<organism evidence="2 3">
    <name type="scientific">Boletus edulis BED1</name>
    <dbReference type="NCBI Taxonomy" id="1328754"/>
    <lineage>
        <taxon>Eukaryota</taxon>
        <taxon>Fungi</taxon>
        <taxon>Dikarya</taxon>
        <taxon>Basidiomycota</taxon>
        <taxon>Agaricomycotina</taxon>
        <taxon>Agaricomycetes</taxon>
        <taxon>Agaricomycetidae</taxon>
        <taxon>Boletales</taxon>
        <taxon>Boletineae</taxon>
        <taxon>Boletaceae</taxon>
        <taxon>Boletoideae</taxon>
        <taxon>Boletus</taxon>
    </lineage>
</organism>
<gene>
    <name evidence="2" type="ORF">L210DRAFT_3766069</name>
</gene>
<reference evidence="2" key="1">
    <citation type="submission" date="2019-10" db="EMBL/GenBank/DDBJ databases">
        <authorList>
            <consortium name="DOE Joint Genome Institute"/>
            <person name="Kuo A."/>
            <person name="Miyauchi S."/>
            <person name="Kiss E."/>
            <person name="Drula E."/>
            <person name="Kohler A."/>
            <person name="Sanchez-Garcia M."/>
            <person name="Andreopoulos B."/>
            <person name="Barry K.W."/>
            <person name="Bonito G."/>
            <person name="Buee M."/>
            <person name="Carver A."/>
            <person name="Chen C."/>
            <person name="Cichocki N."/>
            <person name="Clum A."/>
            <person name="Culley D."/>
            <person name="Crous P.W."/>
            <person name="Fauchery L."/>
            <person name="Girlanda M."/>
            <person name="Hayes R."/>
            <person name="Keri Z."/>
            <person name="LaButti K."/>
            <person name="Lipzen A."/>
            <person name="Lombard V."/>
            <person name="Magnuson J."/>
            <person name="Maillard F."/>
            <person name="Morin E."/>
            <person name="Murat C."/>
            <person name="Nolan M."/>
            <person name="Ohm R."/>
            <person name="Pangilinan J."/>
            <person name="Pereira M."/>
            <person name="Perotto S."/>
            <person name="Peter M."/>
            <person name="Riley R."/>
            <person name="Sitrit Y."/>
            <person name="Stielow B."/>
            <person name="Szollosi G."/>
            <person name="Zifcakova L."/>
            <person name="Stursova M."/>
            <person name="Spatafora J.W."/>
            <person name="Tedersoo L."/>
            <person name="Vaario L.-M."/>
            <person name="Yamada A."/>
            <person name="Yan M."/>
            <person name="Wang P."/>
            <person name="Xu J."/>
            <person name="Bruns T."/>
            <person name="Baldrian P."/>
            <person name="Vilgalys R."/>
            <person name="Henrissat B."/>
            <person name="Grigoriev I.V."/>
            <person name="Hibbett D."/>
            <person name="Nagy L.G."/>
            <person name="Martin F.M."/>
        </authorList>
    </citation>
    <scope>NUCLEOTIDE SEQUENCE</scope>
    <source>
        <strain evidence="2">BED1</strain>
    </source>
</reference>